<evidence type="ECO:0000313" key="2">
    <source>
        <dbReference type="EMBL" id="EFN71440.1"/>
    </source>
</evidence>
<dbReference type="Proteomes" id="UP000000311">
    <property type="component" value="Unassembled WGS sequence"/>
</dbReference>
<organism evidence="3">
    <name type="scientific">Camponotus floridanus</name>
    <name type="common">Florida carpenter ant</name>
    <dbReference type="NCBI Taxonomy" id="104421"/>
    <lineage>
        <taxon>Eukaryota</taxon>
        <taxon>Metazoa</taxon>
        <taxon>Ecdysozoa</taxon>
        <taxon>Arthropoda</taxon>
        <taxon>Hexapoda</taxon>
        <taxon>Insecta</taxon>
        <taxon>Pterygota</taxon>
        <taxon>Neoptera</taxon>
        <taxon>Endopterygota</taxon>
        <taxon>Hymenoptera</taxon>
        <taxon>Apocrita</taxon>
        <taxon>Aculeata</taxon>
        <taxon>Formicoidea</taxon>
        <taxon>Formicidae</taxon>
        <taxon>Formicinae</taxon>
        <taxon>Camponotus</taxon>
    </lineage>
</organism>
<dbReference type="Pfam" id="PF10551">
    <property type="entry name" value="MULE"/>
    <property type="match status" value="1"/>
</dbReference>
<reference evidence="2 3" key="1">
    <citation type="journal article" date="2010" name="Science">
        <title>Genomic comparison of the ants Camponotus floridanus and Harpegnathos saltator.</title>
        <authorList>
            <person name="Bonasio R."/>
            <person name="Zhang G."/>
            <person name="Ye C."/>
            <person name="Mutti N.S."/>
            <person name="Fang X."/>
            <person name="Qin N."/>
            <person name="Donahue G."/>
            <person name="Yang P."/>
            <person name="Li Q."/>
            <person name="Li C."/>
            <person name="Zhang P."/>
            <person name="Huang Z."/>
            <person name="Berger S.L."/>
            <person name="Reinberg D."/>
            <person name="Wang J."/>
            <person name="Liebig J."/>
        </authorList>
    </citation>
    <scope>NUCLEOTIDE SEQUENCE [LARGE SCALE GENOMIC DNA]</scope>
    <source>
        <strain evidence="3">C129</strain>
    </source>
</reference>
<keyword evidence="3" id="KW-1185">Reference proteome</keyword>
<name>E2A549_CAMFO</name>
<dbReference type="AlphaFoldDB" id="E2A549"/>
<proteinExistence type="predicted"/>
<dbReference type="InterPro" id="IPR018289">
    <property type="entry name" value="MULE_transposase_dom"/>
</dbReference>
<gene>
    <name evidence="2" type="ORF">EAG_13325</name>
</gene>
<feature type="non-terminal residue" evidence="2">
    <location>
        <position position="67"/>
    </location>
</feature>
<dbReference type="InParanoid" id="E2A549"/>
<feature type="domain" description="MULE transposase" evidence="1">
    <location>
        <begin position="2"/>
        <end position="67"/>
    </location>
</feature>
<dbReference type="OMA" id="INEYFPA"/>
<dbReference type="EMBL" id="GL436826">
    <property type="protein sequence ID" value="EFN71440.1"/>
    <property type="molecule type" value="Genomic_DNA"/>
</dbReference>
<accession>E2A549</accession>
<evidence type="ECO:0000259" key="1">
    <source>
        <dbReference type="Pfam" id="PF10551"/>
    </source>
</evidence>
<sequence length="67" mass="7974">IAMIFILCESRSSNMYRAIWNKIIELVPMLQHNIKFIMSDYEMAAMKVINEYFPAAEAHGCWFHYNQ</sequence>
<protein>
    <recommendedName>
        <fullName evidence="1">MULE transposase domain-containing protein</fullName>
    </recommendedName>
</protein>
<feature type="non-terminal residue" evidence="2">
    <location>
        <position position="1"/>
    </location>
</feature>
<evidence type="ECO:0000313" key="3">
    <source>
        <dbReference type="Proteomes" id="UP000000311"/>
    </source>
</evidence>